<proteinExistence type="predicted"/>
<sequence length="85" mass="9024">MVGADGKSQTEVSCAWMDGRNKAALWSKSSVPTSLVFSDPGTTIYWADTGEGVICSIGIDGTGYKQYKTGPGLLTAFTRTEDILL</sequence>
<dbReference type="SUPFAM" id="SSF63825">
    <property type="entry name" value="YWTD domain"/>
    <property type="match status" value="1"/>
</dbReference>
<dbReference type="InterPro" id="IPR011042">
    <property type="entry name" value="6-blade_b-propeller_TolB-like"/>
</dbReference>
<reference evidence="1" key="1">
    <citation type="submission" date="2006-01" db="EMBL/GenBank/DDBJ databases">
        <authorList>
            <person name="Lindblad-Toh K."/>
            <person name="Mauceli E."/>
            <person name="Grabherr M."/>
            <person name="Chang J.L."/>
            <person name="Lander E.S."/>
        </authorList>
    </citation>
    <scope>NUCLEOTIDE SEQUENCE [LARGE SCALE GENOMIC DNA]</scope>
</reference>
<dbReference type="Ensembl" id="ENSGACT00000023463.1">
    <property type="protein sequence ID" value="ENSGACP00000023417.1"/>
    <property type="gene ID" value="ENSGACG00000017721.1"/>
</dbReference>
<evidence type="ECO:0000313" key="1">
    <source>
        <dbReference type="Ensembl" id="ENSGACP00000023417.1"/>
    </source>
</evidence>
<dbReference type="STRING" id="69293.ENSGACP00000023417"/>
<dbReference type="Bgee" id="ENSGACG00000017721">
    <property type="expression patterns" value="Expressed in mesonephros"/>
</dbReference>
<accession>G3Q0M2</accession>
<protein>
    <submittedName>
        <fullName evidence="1">Uncharacterized protein</fullName>
    </submittedName>
</protein>
<dbReference type="Gene3D" id="2.120.10.30">
    <property type="entry name" value="TolB, C-terminal domain"/>
    <property type="match status" value="1"/>
</dbReference>
<dbReference type="InParanoid" id="G3Q0M2"/>
<reference evidence="1" key="2">
    <citation type="submission" date="2024-04" db="UniProtKB">
        <authorList>
            <consortium name="Ensembl"/>
        </authorList>
    </citation>
    <scope>IDENTIFICATION</scope>
</reference>
<dbReference type="eggNOG" id="ENOG502SSKB">
    <property type="taxonomic scope" value="Eukaryota"/>
</dbReference>
<name>G3Q0M2_GASAC</name>
<dbReference type="AlphaFoldDB" id="G3Q0M2"/>
<organism evidence="1">
    <name type="scientific">Gasterosteus aculeatus</name>
    <name type="common">Three-spined stickleback</name>
    <dbReference type="NCBI Taxonomy" id="69293"/>
    <lineage>
        <taxon>Eukaryota</taxon>
        <taxon>Metazoa</taxon>
        <taxon>Chordata</taxon>
        <taxon>Craniata</taxon>
        <taxon>Vertebrata</taxon>
        <taxon>Euteleostomi</taxon>
        <taxon>Actinopterygii</taxon>
        <taxon>Neopterygii</taxon>
        <taxon>Teleostei</taxon>
        <taxon>Neoteleostei</taxon>
        <taxon>Acanthomorphata</taxon>
        <taxon>Eupercaria</taxon>
        <taxon>Perciformes</taxon>
        <taxon>Cottioidei</taxon>
        <taxon>Gasterosteales</taxon>
        <taxon>Gasterosteidae</taxon>
        <taxon>Gasterosteus</taxon>
    </lineage>
</organism>